<dbReference type="OrthoDB" id="5841748at2759"/>
<dbReference type="GO" id="GO:0004998">
    <property type="term" value="F:transferrin receptor activity"/>
    <property type="evidence" value="ECO:0007669"/>
    <property type="project" value="UniProtKB-UniRule"/>
</dbReference>
<keyword evidence="4" id="KW-0597">Phosphoprotein</keyword>
<dbReference type="Bgee" id="ENSLOCG00000006962">
    <property type="expression patterns" value="Expressed in heart and 13 other cell types or tissues"/>
</dbReference>
<comment type="function">
    <text evidence="15">Cellular uptake of iron occurs via receptor-mediated endocytosis of ligand-occupied transferrin receptor into specialized endosomes. Endosomal acidification leads to iron release. The apotransferrin-receptor complex is then recycled to the cell surface with a return to neutral pH and the concomitant loss of affinity of apotransferrin for its receptor. Transferrin receptor is necessary for development of erythrocytes and the nervous system. Acts as a lipid sensor that regulates mitochondrial fusion by regulating activation of the JNK pathway.</text>
</comment>
<evidence type="ECO:0000256" key="9">
    <source>
        <dbReference type="ARBA" id="ARBA00023136"/>
    </source>
</evidence>
<evidence type="ECO:0000256" key="12">
    <source>
        <dbReference type="ARBA" id="ARBA00023170"/>
    </source>
</evidence>
<dbReference type="eggNOG" id="KOG2195">
    <property type="taxonomic scope" value="Eukaryota"/>
</dbReference>
<evidence type="ECO:0000256" key="2">
    <source>
        <dbReference type="ARBA" id="ARBA00016899"/>
    </source>
</evidence>
<keyword evidence="6 15" id="KW-0812">Transmembrane</keyword>
<dbReference type="InParanoid" id="W5MJ70"/>
<dbReference type="InterPro" id="IPR039373">
    <property type="entry name" value="Peptidase_M28B"/>
</dbReference>
<dbReference type="InterPro" id="IPR007365">
    <property type="entry name" value="TFR-like_dimer_dom"/>
</dbReference>
<dbReference type="PANTHER" id="PTHR10404:SF26">
    <property type="entry name" value="TRANSFERRIN RECEPTOR PROTEIN 1"/>
    <property type="match status" value="1"/>
</dbReference>
<dbReference type="SUPFAM" id="SSF47672">
    <property type="entry name" value="Transferrin receptor-like dimerisation domain"/>
    <property type="match status" value="1"/>
</dbReference>
<dbReference type="EMBL" id="AHAT01015248">
    <property type="status" value="NOT_ANNOTATED_CDS"/>
    <property type="molecule type" value="Genomic_DNA"/>
</dbReference>
<evidence type="ECO:0000256" key="6">
    <source>
        <dbReference type="ARBA" id="ARBA00022692"/>
    </source>
</evidence>
<comment type="subcellular location">
    <subcellularLocation>
        <location evidence="15">Cell membrane</location>
        <topology evidence="15">Single-pass type II membrane protein</topology>
    </subcellularLocation>
    <subcellularLocation>
        <location evidence="15">Melanosome</location>
    </subcellularLocation>
</comment>
<keyword evidence="9 15" id="KW-0472">Membrane</keyword>
<dbReference type="Pfam" id="PF04253">
    <property type="entry name" value="TFR_dimer"/>
    <property type="match status" value="1"/>
</dbReference>
<dbReference type="MEROPS" id="M28.973"/>
<reference evidence="19" key="2">
    <citation type="submission" date="2025-08" db="UniProtKB">
        <authorList>
            <consortium name="Ensembl"/>
        </authorList>
    </citation>
    <scope>IDENTIFICATION</scope>
</reference>
<dbReference type="Gene3D" id="3.40.630.10">
    <property type="entry name" value="Zn peptidases"/>
    <property type="match status" value="1"/>
</dbReference>
<keyword evidence="7" id="KW-0735">Signal-anchor</keyword>
<dbReference type="GO" id="GO:0006879">
    <property type="term" value="P:intracellular iron ion homeostasis"/>
    <property type="evidence" value="ECO:0000318"/>
    <property type="project" value="GO_Central"/>
</dbReference>
<name>W5MJ70_LEPOC</name>
<keyword evidence="20" id="KW-1185">Reference proteome</keyword>
<dbReference type="EMBL" id="AHAT01015249">
    <property type="status" value="NOT_ANNOTATED_CDS"/>
    <property type="molecule type" value="Genomic_DNA"/>
</dbReference>
<dbReference type="GO" id="GO:0033572">
    <property type="term" value="P:transferrin transport"/>
    <property type="evidence" value="ECO:0007669"/>
    <property type="project" value="UniProtKB-UniRule"/>
</dbReference>
<dbReference type="FunCoup" id="W5MJ70">
    <property type="interactions" value="773"/>
</dbReference>
<evidence type="ECO:0000259" key="18">
    <source>
        <dbReference type="Pfam" id="PF04389"/>
    </source>
</evidence>
<keyword evidence="13 15" id="KW-0325">Glycoprotein</keyword>
<dbReference type="FunFam" id="3.50.30.30:FF:000010">
    <property type="entry name" value="Transferrin receptor protein 1"/>
    <property type="match status" value="1"/>
</dbReference>
<evidence type="ECO:0000256" key="3">
    <source>
        <dbReference type="ARBA" id="ARBA00022475"/>
    </source>
</evidence>
<dbReference type="FunFam" id="1.20.930.40:FF:000002">
    <property type="entry name" value="Transferrin receptor protein 1"/>
    <property type="match status" value="1"/>
</dbReference>
<keyword evidence="14 15" id="KW-0449">Lipoprotein</keyword>
<dbReference type="GeneID" id="102691036"/>
<keyword evidence="5 15" id="KW-0254">Endocytosis</keyword>
<dbReference type="Pfam" id="PF04389">
    <property type="entry name" value="Peptidase_M28"/>
    <property type="match status" value="1"/>
</dbReference>
<feature type="domain" description="PA" evidence="16">
    <location>
        <begin position="231"/>
        <end position="293"/>
    </location>
</feature>
<dbReference type="STRING" id="7918.ENSLOCP00000008429"/>
<dbReference type="InterPro" id="IPR046450">
    <property type="entry name" value="PA_dom_sf"/>
</dbReference>
<evidence type="ECO:0000259" key="16">
    <source>
        <dbReference type="Pfam" id="PF02225"/>
    </source>
</evidence>
<dbReference type="GO" id="GO:0009897">
    <property type="term" value="C:external side of plasma membrane"/>
    <property type="evidence" value="ECO:0000318"/>
    <property type="project" value="GO_Central"/>
</dbReference>
<dbReference type="SUPFAM" id="SSF53187">
    <property type="entry name" value="Zn-dependent exopeptidases"/>
    <property type="match status" value="1"/>
</dbReference>
<keyword evidence="8 15" id="KW-1133">Transmembrane helix</keyword>
<dbReference type="OMA" id="YQDSNWI"/>
<dbReference type="Pfam" id="PF02225">
    <property type="entry name" value="PA"/>
    <property type="match status" value="1"/>
</dbReference>
<dbReference type="SUPFAM" id="SSF52025">
    <property type="entry name" value="PA domain"/>
    <property type="match status" value="1"/>
</dbReference>
<dbReference type="InterPro" id="IPR003137">
    <property type="entry name" value="PA_domain"/>
</dbReference>
<dbReference type="GeneTree" id="ENSGT01030000234598"/>
<feature type="domain" description="Peptidase M28" evidence="18">
    <location>
        <begin position="395"/>
        <end position="528"/>
    </location>
</feature>
<keyword evidence="11" id="KW-1015">Disulfide bond</keyword>
<evidence type="ECO:0000256" key="4">
    <source>
        <dbReference type="ARBA" id="ARBA00022553"/>
    </source>
</evidence>
<dbReference type="Gene3D" id="3.50.30.30">
    <property type="match status" value="1"/>
</dbReference>
<reference evidence="20" key="1">
    <citation type="submission" date="2011-12" db="EMBL/GenBank/DDBJ databases">
        <title>The Draft Genome of Lepisosteus oculatus.</title>
        <authorList>
            <consortium name="The Broad Institute Genome Assembly &amp; Analysis Group"/>
            <consortium name="Computational R&amp;D Group"/>
            <consortium name="and Sequencing Platform"/>
            <person name="Di Palma F."/>
            <person name="Alfoldi J."/>
            <person name="Johnson J."/>
            <person name="Berlin A."/>
            <person name="Gnerre S."/>
            <person name="Jaffe D."/>
            <person name="MacCallum I."/>
            <person name="Young S."/>
            <person name="Walker B.J."/>
            <person name="Lander E.S."/>
            <person name="Lindblad-Toh K."/>
        </authorList>
    </citation>
    <scope>NUCLEOTIDE SEQUENCE [LARGE SCALE GENOMIC DNA]</scope>
</reference>
<organism evidence="19 20">
    <name type="scientific">Lepisosteus oculatus</name>
    <name type="common">Spotted gar</name>
    <dbReference type="NCBI Taxonomy" id="7918"/>
    <lineage>
        <taxon>Eukaryota</taxon>
        <taxon>Metazoa</taxon>
        <taxon>Chordata</taxon>
        <taxon>Craniata</taxon>
        <taxon>Vertebrata</taxon>
        <taxon>Euteleostomi</taxon>
        <taxon>Actinopterygii</taxon>
        <taxon>Neopterygii</taxon>
        <taxon>Holostei</taxon>
        <taxon>Semionotiformes</taxon>
        <taxon>Lepisosteidae</taxon>
        <taxon>Lepisosteus</taxon>
    </lineage>
</organism>
<evidence type="ECO:0000256" key="13">
    <source>
        <dbReference type="ARBA" id="ARBA00023180"/>
    </source>
</evidence>
<evidence type="ECO:0000256" key="14">
    <source>
        <dbReference type="ARBA" id="ARBA00023288"/>
    </source>
</evidence>
<evidence type="ECO:0000256" key="15">
    <source>
        <dbReference type="RuleBase" id="RU367157"/>
    </source>
</evidence>
<keyword evidence="12 15" id="KW-0675">Receptor</keyword>
<evidence type="ECO:0000256" key="1">
    <source>
        <dbReference type="ARBA" id="ARBA00005634"/>
    </source>
</evidence>
<evidence type="ECO:0000313" key="19">
    <source>
        <dbReference type="Ensembl" id="ENSLOCP00000008429.1"/>
    </source>
</evidence>
<protein>
    <recommendedName>
        <fullName evidence="2 15">Transferrin receptor protein 1</fullName>
    </recommendedName>
</protein>
<evidence type="ECO:0000256" key="5">
    <source>
        <dbReference type="ARBA" id="ARBA00022583"/>
    </source>
</evidence>
<dbReference type="CDD" id="cd09848">
    <property type="entry name" value="M28_TfR"/>
    <property type="match status" value="1"/>
</dbReference>
<dbReference type="CDD" id="cd02128">
    <property type="entry name" value="PA_TfR"/>
    <property type="match status" value="1"/>
</dbReference>
<dbReference type="HOGENOM" id="CLU_005688_5_0_1"/>
<dbReference type="KEGG" id="loc:102691036"/>
<evidence type="ECO:0000256" key="8">
    <source>
        <dbReference type="ARBA" id="ARBA00022989"/>
    </source>
</evidence>
<dbReference type="Ensembl" id="ENSLOCT00000008439.1">
    <property type="protein sequence ID" value="ENSLOCP00000008429.1"/>
    <property type="gene ID" value="ENSLOCG00000006962.1"/>
</dbReference>
<feature type="domain" description="Transferrin receptor-like dimerisation" evidence="17">
    <location>
        <begin position="652"/>
        <end position="763"/>
    </location>
</feature>
<dbReference type="InterPro" id="IPR037324">
    <property type="entry name" value="TfR1/2_PA"/>
</dbReference>
<comment type="similarity">
    <text evidence="1 15">Belongs to the peptidase M28 family. M28B subfamily.</text>
</comment>
<reference evidence="19" key="3">
    <citation type="submission" date="2025-09" db="UniProtKB">
        <authorList>
            <consortium name="Ensembl"/>
        </authorList>
    </citation>
    <scope>IDENTIFICATION</scope>
</reference>
<dbReference type="PANTHER" id="PTHR10404">
    <property type="entry name" value="N-ACETYLATED-ALPHA-LINKED ACIDIC DIPEPTIDASE"/>
    <property type="match status" value="1"/>
</dbReference>
<evidence type="ECO:0000259" key="17">
    <source>
        <dbReference type="Pfam" id="PF04253"/>
    </source>
</evidence>
<proteinExistence type="inferred from homology"/>
<comment type="PTM">
    <text evidence="15">Stearoylated.</text>
</comment>
<dbReference type="FunFam" id="3.40.630.10:FF:000065">
    <property type="entry name" value="Transferrin receptor 1b"/>
    <property type="match status" value="1"/>
</dbReference>
<accession>W5MJ70</accession>
<dbReference type="InterPro" id="IPR007484">
    <property type="entry name" value="Peptidase_M28"/>
</dbReference>
<keyword evidence="3 15" id="KW-1003">Cell membrane</keyword>
<dbReference type="GO" id="GO:0006826">
    <property type="term" value="P:iron ion transport"/>
    <property type="evidence" value="ECO:0000318"/>
    <property type="project" value="GO_Central"/>
</dbReference>
<dbReference type="CTD" id="494478"/>
<dbReference type="Proteomes" id="UP000018468">
    <property type="component" value="Linkage group LG14"/>
</dbReference>
<evidence type="ECO:0000256" key="7">
    <source>
        <dbReference type="ARBA" id="ARBA00022968"/>
    </source>
</evidence>
<keyword evidence="10 15" id="KW-0564">Palmitate</keyword>
<evidence type="ECO:0000313" key="20">
    <source>
        <dbReference type="Proteomes" id="UP000018468"/>
    </source>
</evidence>
<dbReference type="GO" id="GO:0042470">
    <property type="term" value="C:melanosome"/>
    <property type="evidence" value="ECO:0007669"/>
    <property type="project" value="UniProtKB-SubCell"/>
</dbReference>
<comment type="subunit">
    <text evidence="15">Homodimer; disulfide-linked.</text>
</comment>
<dbReference type="Gene3D" id="1.20.930.40">
    <property type="entry name" value="Transferrin receptor-like, dimerisation domain"/>
    <property type="match status" value="1"/>
</dbReference>
<evidence type="ECO:0000256" key="11">
    <source>
        <dbReference type="ARBA" id="ARBA00023157"/>
    </source>
</evidence>
<dbReference type="GO" id="GO:0031623">
    <property type="term" value="P:receptor internalization"/>
    <property type="evidence" value="ECO:0007669"/>
    <property type="project" value="UniProtKB-UniRule"/>
</dbReference>
<sequence length="774" mass="85494">MDQARSAISNIFRGEPRSYTRFSLAQNMEGENSHVEMKLSNSDADEEVGNSVGDHPVVHVNKSSRSPKNVCFLIIGTVLLFLIGFLIGYLANRRQKECLLCPTDQSLTSLADKITDDLPDTLPEQDLTLDWSDLKRLLGQKITTSTFMNSIRDFISGSHEAGSEEDERLAISVYEKFKSYDMKPWTDEHFVKVQVGSSENKVTYVGSGDREETIASPTGYLAYSATGEVMGRVIYCNYGTPEDFKALVAQDVQLNGTVVLLRAGKLSFAEKVANAEKMRAAAVLIYPDRSDYASLPPTTDLFGHVHLGSGDPYTPGFPSFNHTQFPPSISSGLPKILAQTISADSGKKLLQKMKGDNVPAGWMGSFDGVSYRLGADTDRVKVKVNNVLLEKKIHNIFGVIKGNFDPDRYVVIGAQRDAWGPGFAKSTIGTALLVELARAISEMVTKDGYQPRRSIVFASWSAGDFGSIGATEWQEGYLSSLHLKAVAYINLDRAVLGSETFRASASPLLYNLIESVLQQVKSPTSSEQSIYAAVGGEDWENTVMEPMKMDDAAYTFLTFSGIPSVSFSFIRNSPVDDFLGTAEDTRQKLESRTQDLYSTAVAAAQVAGLMALRLTHDHLLRLDVEKYSLFLRTMVSRIVMESAKLQNPGALSMQWLKSGSGDYSRAARTLLEDIENSDVTDAAMSRYINDRIMRVEHGFLSPYVSPKETPFRHIFYGAGPHTLESLLDRLGVFRENSANFSMDEYKNWFALATWTIQGCANGLSGDVWDIDNEM</sequence>
<dbReference type="InterPro" id="IPR036757">
    <property type="entry name" value="TFR-like_dimer_dom_sf"/>
</dbReference>
<dbReference type="AlphaFoldDB" id="W5MJ70"/>
<evidence type="ECO:0000256" key="10">
    <source>
        <dbReference type="ARBA" id="ARBA00023139"/>
    </source>
</evidence>
<feature type="transmembrane region" description="Helical" evidence="15">
    <location>
        <begin position="70"/>
        <end position="91"/>
    </location>
</feature>